<reference evidence="2 3" key="1">
    <citation type="submission" date="2021-04" db="EMBL/GenBank/DDBJ databases">
        <authorList>
            <person name="De Guttry C."/>
            <person name="Zahm M."/>
            <person name="Klopp C."/>
            <person name="Cabau C."/>
            <person name="Louis A."/>
            <person name="Berthelot C."/>
            <person name="Parey E."/>
            <person name="Roest Crollius H."/>
            <person name="Montfort J."/>
            <person name="Robinson-Rechavi M."/>
            <person name="Bucao C."/>
            <person name="Bouchez O."/>
            <person name="Gislard M."/>
            <person name="Lluch J."/>
            <person name="Milhes M."/>
            <person name="Lampietro C."/>
            <person name="Lopez Roques C."/>
            <person name="Donnadieu C."/>
            <person name="Braasch I."/>
            <person name="Desvignes T."/>
            <person name="Postlethwait J."/>
            <person name="Bobe J."/>
            <person name="Wedekind C."/>
            <person name="Guiguen Y."/>
        </authorList>
    </citation>
    <scope>NUCLEOTIDE SEQUENCE [LARGE SCALE GENOMIC DNA]</scope>
    <source>
        <strain evidence="2">Cs_M1</strain>
        <tissue evidence="2">Blood</tissue>
    </source>
</reference>
<dbReference type="Proteomes" id="UP001356427">
    <property type="component" value="Unassembled WGS sequence"/>
</dbReference>
<gene>
    <name evidence="2" type="ORF">J4Q44_G00252820</name>
</gene>
<organism evidence="2 3">
    <name type="scientific">Coregonus suidteri</name>
    <dbReference type="NCBI Taxonomy" id="861788"/>
    <lineage>
        <taxon>Eukaryota</taxon>
        <taxon>Metazoa</taxon>
        <taxon>Chordata</taxon>
        <taxon>Craniata</taxon>
        <taxon>Vertebrata</taxon>
        <taxon>Euteleostomi</taxon>
        <taxon>Actinopterygii</taxon>
        <taxon>Neopterygii</taxon>
        <taxon>Teleostei</taxon>
        <taxon>Protacanthopterygii</taxon>
        <taxon>Salmoniformes</taxon>
        <taxon>Salmonidae</taxon>
        <taxon>Coregoninae</taxon>
        <taxon>Coregonus</taxon>
    </lineage>
</organism>
<name>A0AAN8LNH3_9TELE</name>
<comment type="caution">
    <text evidence="2">The sequence shown here is derived from an EMBL/GenBank/DDBJ whole genome shotgun (WGS) entry which is preliminary data.</text>
</comment>
<proteinExistence type="predicted"/>
<sequence length="99" mass="10471">MRMYWGAGEQRRPLTVAGIKRRGRTTDPQPGRGPTPLGESTERRALSLATTVEQSRAPTNQTTPGCPSLPPGIPASAESSVVSQGVMATGSRTCRDHPS</sequence>
<accession>A0AAN8LNH3</accession>
<feature type="region of interest" description="Disordered" evidence="1">
    <location>
        <begin position="1"/>
        <end position="99"/>
    </location>
</feature>
<evidence type="ECO:0000256" key="1">
    <source>
        <dbReference type="SAM" id="MobiDB-lite"/>
    </source>
</evidence>
<dbReference type="EMBL" id="JAGTTL010000023">
    <property type="protein sequence ID" value="KAK6304696.1"/>
    <property type="molecule type" value="Genomic_DNA"/>
</dbReference>
<evidence type="ECO:0000313" key="3">
    <source>
        <dbReference type="Proteomes" id="UP001356427"/>
    </source>
</evidence>
<feature type="compositionally biased region" description="Polar residues" evidence="1">
    <location>
        <begin position="48"/>
        <end position="65"/>
    </location>
</feature>
<dbReference type="AlphaFoldDB" id="A0AAN8LNH3"/>
<keyword evidence="3" id="KW-1185">Reference proteome</keyword>
<evidence type="ECO:0000313" key="2">
    <source>
        <dbReference type="EMBL" id="KAK6304696.1"/>
    </source>
</evidence>
<protein>
    <submittedName>
        <fullName evidence="2">Uncharacterized protein</fullName>
    </submittedName>
</protein>